<evidence type="ECO:0000313" key="2">
    <source>
        <dbReference type="EMBL" id="RPB23575.1"/>
    </source>
</evidence>
<organism evidence="2 3">
    <name type="scientific">Terfezia boudieri ATCC MYA-4762</name>
    <dbReference type="NCBI Taxonomy" id="1051890"/>
    <lineage>
        <taxon>Eukaryota</taxon>
        <taxon>Fungi</taxon>
        <taxon>Dikarya</taxon>
        <taxon>Ascomycota</taxon>
        <taxon>Pezizomycotina</taxon>
        <taxon>Pezizomycetes</taxon>
        <taxon>Pezizales</taxon>
        <taxon>Pezizaceae</taxon>
        <taxon>Terfezia</taxon>
    </lineage>
</organism>
<dbReference type="OrthoDB" id="5466318at2759"/>
<sequence length="516" mass="56648">MVGTAIPFDSYRAYEKDPKACHNHLVGAGFHRDCLDKELIALKDHPTDPIDLLSNARGKESFRKPLAAYIVRVAAASLITVPPSILLTGETGAALFWYIYSWRKKNRTVRPTVEPAGRNREAGNSTGRPGQPGRPNQADDEIRQRLREVENQLAAAVISFDVRQNAQASFINEVKERQDLQEARVDEIAKVQETQQVEIQEIQKEQGLQGSGVTAMMSVIAEHTAGLGALQTSNSTLQASIIDQQYGDLLRSRNFNDSLTVRLRIRPEATSGIRLAVKKTAQAGGRLTHVVIGGVFKALIDGYILTEEASTIAPELLALPDDHAQLTQFFIFLGPSNSGKSNLFTAMYNYGRGKLGMEITVLQEWSPKSGDVTAVNLATLEDASQEATASNRNSSRTAILSIIKEPLTAREIILVDIPGDEPSAGSGRSDGGNEISNMLLEVRKEILHWFPAQTAKSKRLYNGPTKGISKNLRKLFESKCVGTRTVSMNLVLCGSLDNRQLLTWRTYANLVTELGR</sequence>
<protein>
    <submittedName>
        <fullName evidence="2">Uncharacterized protein</fullName>
    </submittedName>
</protein>
<dbReference type="AlphaFoldDB" id="A0A3N4LZV6"/>
<keyword evidence="3" id="KW-1185">Reference proteome</keyword>
<dbReference type="Proteomes" id="UP000267821">
    <property type="component" value="Unassembled WGS sequence"/>
</dbReference>
<proteinExistence type="predicted"/>
<name>A0A3N4LZV6_9PEZI</name>
<evidence type="ECO:0000313" key="3">
    <source>
        <dbReference type="Proteomes" id="UP000267821"/>
    </source>
</evidence>
<reference evidence="2 3" key="1">
    <citation type="journal article" date="2018" name="Nat. Ecol. Evol.">
        <title>Pezizomycetes genomes reveal the molecular basis of ectomycorrhizal truffle lifestyle.</title>
        <authorList>
            <person name="Murat C."/>
            <person name="Payen T."/>
            <person name="Noel B."/>
            <person name="Kuo A."/>
            <person name="Morin E."/>
            <person name="Chen J."/>
            <person name="Kohler A."/>
            <person name="Krizsan K."/>
            <person name="Balestrini R."/>
            <person name="Da Silva C."/>
            <person name="Montanini B."/>
            <person name="Hainaut M."/>
            <person name="Levati E."/>
            <person name="Barry K.W."/>
            <person name="Belfiori B."/>
            <person name="Cichocki N."/>
            <person name="Clum A."/>
            <person name="Dockter R.B."/>
            <person name="Fauchery L."/>
            <person name="Guy J."/>
            <person name="Iotti M."/>
            <person name="Le Tacon F."/>
            <person name="Lindquist E.A."/>
            <person name="Lipzen A."/>
            <person name="Malagnac F."/>
            <person name="Mello A."/>
            <person name="Molinier V."/>
            <person name="Miyauchi S."/>
            <person name="Poulain J."/>
            <person name="Riccioni C."/>
            <person name="Rubini A."/>
            <person name="Sitrit Y."/>
            <person name="Splivallo R."/>
            <person name="Traeger S."/>
            <person name="Wang M."/>
            <person name="Zifcakova L."/>
            <person name="Wipf D."/>
            <person name="Zambonelli A."/>
            <person name="Paolocci F."/>
            <person name="Nowrousian M."/>
            <person name="Ottonello S."/>
            <person name="Baldrian P."/>
            <person name="Spatafora J.W."/>
            <person name="Henrissat B."/>
            <person name="Nagy L.G."/>
            <person name="Aury J.M."/>
            <person name="Wincker P."/>
            <person name="Grigoriev I.V."/>
            <person name="Bonfante P."/>
            <person name="Martin F.M."/>
        </authorList>
    </citation>
    <scope>NUCLEOTIDE SEQUENCE [LARGE SCALE GENOMIC DNA]</scope>
    <source>
        <strain evidence="2 3">ATCC MYA-4762</strain>
    </source>
</reference>
<accession>A0A3N4LZV6</accession>
<gene>
    <name evidence="2" type="ORF">L211DRAFT_849560</name>
</gene>
<dbReference type="EMBL" id="ML121545">
    <property type="protein sequence ID" value="RPB23575.1"/>
    <property type="molecule type" value="Genomic_DNA"/>
</dbReference>
<feature type="region of interest" description="Disordered" evidence="1">
    <location>
        <begin position="109"/>
        <end position="139"/>
    </location>
</feature>
<evidence type="ECO:0000256" key="1">
    <source>
        <dbReference type="SAM" id="MobiDB-lite"/>
    </source>
</evidence>
<dbReference type="InParanoid" id="A0A3N4LZV6"/>